<evidence type="ECO:0000256" key="2">
    <source>
        <dbReference type="ARBA" id="ARBA00022525"/>
    </source>
</evidence>
<dbReference type="Proteomes" id="UP001618531">
    <property type="component" value="Unassembled WGS sequence"/>
</dbReference>
<dbReference type="PANTHER" id="PTHR36108">
    <property type="entry name" value="COLOSSIN-B-RELATED"/>
    <property type="match status" value="1"/>
</dbReference>
<dbReference type="SUPFAM" id="SSF49401">
    <property type="entry name" value="Bacterial adhesins"/>
    <property type="match status" value="6"/>
</dbReference>
<keyword evidence="3 6" id="KW-0732">Signal</keyword>
<dbReference type="InterPro" id="IPR013783">
    <property type="entry name" value="Ig-like_fold"/>
</dbReference>
<protein>
    <submittedName>
        <fullName evidence="9">Collagen binding domain-containing protein</fullName>
    </submittedName>
</protein>
<keyword evidence="9" id="KW-0176">Collagen</keyword>
<feature type="compositionally biased region" description="Polar residues" evidence="4">
    <location>
        <begin position="37"/>
        <end position="47"/>
    </location>
</feature>
<evidence type="ECO:0000256" key="3">
    <source>
        <dbReference type="ARBA" id="ARBA00022729"/>
    </source>
</evidence>
<accession>A0ABW8I363</accession>
<dbReference type="Gene3D" id="2.60.40.10">
    <property type="entry name" value="Immunoglobulins"/>
    <property type="match status" value="4"/>
</dbReference>
<proteinExistence type="inferred from homology"/>
<feature type="compositionally biased region" description="Low complexity" evidence="4">
    <location>
        <begin position="1377"/>
        <end position="1397"/>
    </location>
</feature>
<feature type="region of interest" description="Disordered" evidence="4">
    <location>
        <begin position="1377"/>
        <end position="1525"/>
    </location>
</feature>
<keyword evidence="2" id="KW-0964">Secreted</keyword>
<evidence type="ECO:0000256" key="1">
    <source>
        <dbReference type="ARBA" id="ARBA00007257"/>
    </source>
</evidence>
<dbReference type="Pfam" id="PF05737">
    <property type="entry name" value="Collagen_bind"/>
    <property type="match status" value="4"/>
</dbReference>
<feature type="chain" id="PRO_5046206034" evidence="6">
    <location>
        <begin position="31"/>
        <end position="1559"/>
    </location>
</feature>
<keyword evidence="5" id="KW-1133">Transmembrane helix</keyword>
<dbReference type="Pfam" id="PF17802">
    <property type="entry name" value="SpaA"/>
    <property type="match status" value="4"/>
</dbReference>
<dbReference type="PANTHER" id="PTHR36108:SF13">
    <property type="entry name" value="COLOSSIN-B-RELATED"/>
    <property type="match status" value="1"/>
</dbReference>
<feature type="domain" description="SpaA-like prealbumin fold" evidence="8">
    <location>
        <begin position="1086"/>
        <end position="1175"/>
    </location>
</feature>
<feature type="compositionally biased region" description="Acidic residues" evidence="4">
    <location>
        <begin position="69"/>
        <end position="80"/>
    </location>
</feature>
<keyword evidence="10" id="KW-1185">Reference proteome</keyword>
<feature type="region of interest" description="Disordered" evidence="4">
    <location>
        <begin position="37"/>
        <end position="102"/>
    </location>
</feature>
<evidence type="ECO:0000256" key="6">
    <source>
        <dbReference type="SAM" id="SignalP"/>
    </source>
</evidence>
<feature type="compositionally biased region" description="Acidic residues" evidence="4">
    <location>
        <begin position="48"/>
        <end position="60"/>
    </location>
</feature>
<evidence type="ECO:0000313" key="10">
    <source>
        <dbReference type="Proteomes" id="UP001618531"/>
    </source>
</evidence>
<organism evidence="9 10">
    <name type="scientific">Paenibacillus illinoisensis</name>
    <dbReference type="NCBI Taxonomy" id="59845"/>
    <lineage>
        <taxon>Bacteria</taxon>
        <taxon>Bacillati</taxon>
        <taxon>Bacillota</taxon>
        <taxon>Bacilli</taxon>
        <taxon>Bacillales</taxon>
        <taxon>Paenibacillaceae</taxon>
        <taxon>Paenibacillus</taxon>
    </lineage>
</organism>
<feature type="compositionally biased region" description="Polar residues" evidence="4">
    <location>
        <begin position="1455"/>
        <end position="1464"/>
    </location>
</feature>
<reference evidence="9 10" key="1">
    <citation type="submission" date="2024-11" db="EMBL/GenBank/DDBJ databases">
        <title>Identification and Characterization of a Novel Fosfomycin Bacillithiol Transferase FosB8 in Paenibacillus illinoisensis.</title>
        <authorList>
            <person name="Lu W."/>
        </authorList>
    </citation>
    <scope>NUCLEOTIDE SEQUENCE [LARGE SCALE GENOMIC DNA]</scope>
    <source>
        <strain evidence="9 10">WP77</strain>
    </source>
</reference>
<evidence type="ECO:0000313" key="9">
    <source>
        <dbReference type="EMBL" id="MFK0525632.1"/>
    </source>
</evidence>
<dbReference type="InterPro" id="IPR008456">
    <property type="entry name" value="Collagen-bd_dom"/>
</dbReference>
<name>A0ABW8I363_9BACL</name>
<feature type="compositionally biased region" description="Low complexity" evidence="4">
    <location>
        <begin position="1416"/>
        <end position="1447"/>
    </location>
</feature>
<dbReference type="NCBIfam" id="TIGR01167">
    <property type="entry name" value="LPXTG_anchor"/>
    <property type="match status" value="1"/>
</dbReference>
<keyword evidence="5" id="KW-0472">Membrane</keyword>
<dbReference type="InterPro" id="IPR041033">
    <property type="entry name" value="SpaA_PFL_dom_1"/>
</dbReference>
<feature type="domain" description="Collagen binding" evidence="7">
    <location>
        <begin position="406"/>
        <end position="527"/>
    </location>
</feature>
<dbReference type="RefSeq" id="WP_402878461.1">
    <property type="nucleotide sequence ID" value="NZ_JBIYSL010000007.1"/>
</dbReference>
<comment type="caution">
    <text evidence="9">The sequence shown here is derived from an EMBL/GenBank/DDBJ whole genome shotgun (WGS) entry which is preliminary data.</text>
</comment>
<feature type="compositionally biased region" description="Low complexity" evidence="4">
    <location>
        <begin position="92"/>
        <end position="102"/>
    </location>
</feature>
<feature type="domain" description="Collagen binding" evidence="7">
    <location>
        <begin position="273"/>
        <end position="388"/>
    </location>
</feature>
<evidence type="ECO:0000259" key="8">
    <source>
        <dbReference type="Pfam" id="PF17802"/>
    </source>
</evidence>
<feature type="compositionally biased region" description="Low complexity" evidence="4">
    <location>
        <begin position="1475"/>
        <end position="1485"/>
    </location>
</feature>
<evidence type="ECO:0000256" key="4">
    <source>
        <dbReference type="SAM" id="MobiDB-lite"/>
    </source>
</evidence>
<feature type="transmembrane region" description="Helical" evidence="5">
    <location>
        <begin position="1528"/>
        <end position="1547"/>
    </location>
</feature>
<feature type="compositionally biased region" description="Polar residues" evidence="4">
    <location>
        <begin position="1508"/>
        <end position="1517"/>
    </location>
</feature>
<evidence type="ECO:0000256" key="5">
    <source>
        <dbReference type="SAM" id="Phobius"/>
    </source>
</evidence>
<dbReference type="Gene3D" id="2.60.40.740">
    <property type="match status" value="5"/>
</dbReference>
<feature type="compositionally biased region" description="Pro residues" evidence="4">
    <location>
        <begin position="1398"/>
        <end position="1408"/>
    </location>
</feature>
<sequence length="1559" mass="168817">MKRKVSIVIIALLMVTQFIHGFAFTQITHAQDITVTSEGEGGATQTPDQEESTESVDVDSGEVTVPDTTETDADEPDTAEPDSTVPVTPESGEAADGAETAADNQENLTTMAAASSASEIQEQIITSVQMYDEIPGYDGNGNITPNGNPVDQIRPNVNDQVAVIFGWSFPNDSHSYGAGSTYTFDLPDKFKIESQIKGNLDGGAGEYFVNPDGKVTFTFSDLIEGAQLQGSFYVWVKYDASKMEDGLKQPFDFSSIGQGVIDVHFANTAVDKLTKSGAANKDNFNSDEIVWTVDFNQGEKEINNAVLEDTFPKGLNLKGDIEIRPLEVQIDGSVKAGEITQTASQFPVSLGNINQGYRVTYTTSVTAPTETPFTNRPYENEVNLTGDDGYQETATGKVAISFNEPLNKSGQDSAYDPVTQTITWKVQYNYNQQALAKENAWIEDHFDTTKYALVDGSVQVNQVEIDNSGRPSGSTSVNSSEYAIQGVGTGFDEGFKLQFNNNISKAYEIVYQTKAIGRVYQNATVSNTVKMYGGLEKTTTRNIREVIFAKSVQSEDFNKKEIEWKLVINRDQKEMTDIVIIDDYEGRHMKLVPGTLQITGPQADQFVKDPIAATDDSEYDKGFSIRLVDGGMISGEHTITYKTSFDPTAGMPAGNVYRNTGTIDWKESGIEQTSITKWAEVTPQSYTIENGNKKGEYSAKDKTITWTIDANYNLYDIQDAVIKDNYTGDQSFVEGSLKVNKLLLEGKNNVTDIGEEVSLNDGQFQLNADGKGFRLDLGSIGKEAYRIVYKTSLDGEYDINGTYSNNAILSDGENGEVRFKKSVNVTPAHGGVYVAKTGKQEGTSDRASWTVNINPSQSYIPAQSVLTDTLSDNQILLTDTLKLYHTELPADNFGNVSTKAGAVSTDDYELVVEGNTFKLTFNKAVDTAFILEYQSFINADSGERISNKVDFAGQSSSVLGSDKQEGIRVSLAGAGGGSSTGLGQIKIKKVDDTGAPLEGAVFGIYNASGSMLLETLKPTDSNGETNSTRNYRLNENDGIPYKLKEVSAPTGYLIDSEYGSVTGKTVAFKDADKPFEIENKKIRQGFQLTKVDSVNTSKTLKGATFELYLKKTDQTREKIGEGLTTGEDGRIAAGDLSPGDYELVEVVAPEYYTLDAAPIPFTIVANQTQVITLTQTNAMGTDGKLVITKVNAKDQSVLSGIEFELRDNTGTVIDKDVTDVNGVIEFDSLPYGPYTLVETKADGFVIEQSETPISIIQPETKLTIENKENDRSVKLVKTNESKTQHLQGAVFELRVQTALMDQNGDWVFQAVPDIDEAQLTTDLNGELYLEDLEPNRYQLVEVKAPSGYVLDNTPVEFEITNKQTETVVVEKTNKVIVIPGGPSTPSNPGTPITETPTIPTPETPTPETPKPETSDPGTSVPGTVVVPGTDQEPTSPDTSTSEPTVPENPTDLESAGTSPDSANPTDAGEDPTSVANAGDANAGNGSNPGNGDGENGVNPSETDVAGAQNAQNKQSQGMLPKTGEESRAGYTFTGAALILLGCLGYWFTRRRQQMKHTQA</sequence>
<feature type="signal peptide" evidence="6">
    <location>
        <begin position="1"/>
        <end position="30"/>
    </location>
</feature>
<feature type="domain" description="Collagen binding" evidence="7">
    <location>
        <begin position="834"/>
        <end position="953"/>
    </location>
</feature>
<feature type="domain" description="SpaA-like prealbumin fold" evidence="8">
    <location>
        <begin position="1272"/>
        <end position="1371"/>
    </location>
</feature>
<dbReference type="EMBL" id="JBIYSL010000007">
    <property type="protein sequence ID" value="MFK0525632.1"/>
    <property type="molecule type" value="Genomic_DNA"/>
</dbReference>
<feature type="domain" description="SpaA-like prealbumin fold" evidence="8">
    <location>
        <begin position="1183"/>
        <end position="1267"/>
    </location>
</feature>
<gene>
    <name evidence="9" type="ORF">ACINKY_25785</name>
</gene>
<comment type="similarity">
    <text evidence="1">Belongs to the serine-aspartate repeat-containing protein (SDr) family.</text>
</comment>
<feature type="domain" description="Collagen binding" evidence="7">
    <location>
        <begin position="690"/>
        <end position="813"/>
    </location>
</feature>
<dbReference type="SUPFAM" id="SSF49478">
    <property type="entry name" value="Cna protein B-type domain"/>
    <property type="match status" value="1"/>
</dbReference>
<dbReference type="InterPro" id="IPR008966">
    <property type="entry name" value="Adhesion_dom_sf"/>
</dbReference>
<evidence type="ECO:0000259" key="7">
    <source>
        <dbReference type="Pfam" id="PF05737"/>
    </source>
</evidence>
<keyword evidence="5" id="KW-0812">Transmembrane</keyword>
<feature type="domain" description="SpaA-like prealbumin fold" evidence="8">
    <location>
        <begin position="983"/>
        <end position="1058"/>
    </location>
</feature>